<accession>A0A9P4M518</accession>
<comment type="caution">
    <text evidence="2">The sequence shown here is derived from an EMBL/GenBank/DDBJ whole genome shotgun (WGS) entry which is preliminary data.</text>
</comment>
<dbReference type="EMBL" id="ML978133">
    <property type="protein sequence ID" value="KAF2094857.1"/>
    <property type="molecule type" value="Genomic_DNA"/>
</dbReference>
<dbReference type="Proteomes" id="UP000799772">
    <property type="component" value="Unassembled WGS sequence"/>
</dbReference>
<feature type="compositionally biased region" description="Low complexity" evidence="1">
    <location>
        <begin position="42"/>
        <end position="83"/>
    </location>
</feature>
<protein>
    <submittedName>
        <fullName evidence="2">Uncharacterized protein</fullName>
    </submittedName>
</protein>
<evidence type="ECO:0000313" key="2">
    <source>
        <dbReference type="EMBL" id="KAF2094857.1"/>
    </source>
</evidence>
<evidence type="ECO:0000256" key="1">
    <source>
        <dbReference type="SAM" id="MobiDB-lite"/>
    </source>
</evidence>
<dbReference type="AlphaFoldDB" id="A0A9P4M518"/>
<name>A0A9P4M518_9PEZI</name>
<reference evidence="2" key="1">
    <citation type="journal article" date="2020" name="Stud. Mycol.">
        <title>101 Dothideomycetes genomes: a test case for predicting lifestyles and emergence of pathogens.</title>
        <authorList>
            <person name="Haridas S."/>
            <person name="Albert R."/>
            <person name="Binder M."/>
            <person name="Bloem J."/>
            <person name="Labutti K."/>
            <person name="Salamov A."/>
            <person name="Andreopoulos B."/>
            <person name="Baker S."/>
            <person name="Barry K."/>
            <person name="Bills G."/>
            <person name="Bluhm B."/>
            <person name="Cannon C."/>
            <person name="Castanera R."/>
            <person name="Culley D."/>
            <person name="Daum C."/>
            <person name="Ezra D."/>
            <person name="Gonzalez J."/>
            <person name="Henrissat B."/>
            <person name="Kuo A."/>
            <person name="Liang C."/>
            <person name="Lipzen A."/>
            <person name="Lutzoni F."/>
            <person name="Magnuson J."/>
            <person name="Mondo S."/>
            <person name="Nolan M."/>
            <person name="Ohm R."/>
            <person name="Pangilinan J."/>
            <person name="Park H.-J."/>
            <person name="Ramirez L."/>
            <person name="Alfaro M."/>
            <person name="Sun H."/>
            <person name="Tritt A."/>
            <person name="Yoshinaga Y."/>
            <person name="Zwiers L.-H."/>
            <person name="Turgeon B."/>
            <person name="Goodwin S."/>
            <person name="Spatafora J."/>
            <person name="Crous P."/>
            <person name="Grigoriev I."/>
        </authorList>
    </citation>
    <scope>NUCLEOTIDE SEQUENCE</scope>
    <source>
        <strain evidence="2">CBS 133067</strain>
    </source>
</reference>
<keyword evidence="3" id="KW-1185">Reference proteome</keyword>
<gene>
    <name evidence="2" type="ORF">NA57DRAFT_60267</name>
</gene>
<proteinExistence type="predicted"/>
<feature type="region of interest" description="Disordered" evidence="1">
    <location>
        <begin position="1"/>
        <end position="83"/>
    </location>
</feature>
<organism evidence="2 3">
    <name type="scientific">Rhizodiscina lignyota</name>
    <dbReference type="NCBI Taxonomy" id="1504668"/>
    <lineage>
        <taxon>Eukaryota</taxon>
        <taxon>Fungi</taxon>
        <taxon>Dikarya</taxon>
        <taxon>Ascomycota</taxon>
        <taxon>Pezizomycotina</taxon>
        <taxon>Dothideomycetes</taxon>
        <taxon>Pleosporomycetidae</taxon>
        <taxon>Aulographales</taxon>
        <taxon>Rhizodiscinaceae</taxon>
        <taxon>Rhizodiscina</taxon>
    </lineage>
</organism>
<evidence type="ECO:0000313" key="3">
    <source>
        <dbReference type="Proteomes" id="UP000799772"/>
    </source>
</evidence>
<sequence length="172" mass="18936">MRTNRFQGFTTPIRTSSLRRLKTALSPSRHAPTASHSSNGYPSSSTSADTTSPLSLPRTSISSNEDTSSLSPLSSLGDSPSSTVSSYKIRQLLNIRAMKRRPSIQAMELEEEKKSFENELTIMEPRPKTGFAVGHDRLDVAATGLRQGTWRITLFSCQTFSTPSRFGAFTME</sequence>
<feature type="compositionally biased region" description="Polar residues" evidence="1">
    <location>
        <begin position="1"/>
        <end position="16"/>
    </location>
</feature>